<dbReference type="Gene3D" id="2.60.40.3500">
    <property type="match status" value="1"/>
</dbReference>
<protein>
    <submittedName>
        <fullName evidence="4">AMIN domain-containing protein</fullName>
    </submittedName>
</protein>
<evidence type="ECO:0000259" key="3">
    <source>
        <dbReference type="SMART" id="SM00646"/>
    </source>
</evidence>
<feature type="signal peptide" evidence="2">
    <location>
        <begin position="1"/>
        <end position="24"/>
    </location>
</feature>
<dbReference type="InterPro" id="IPR050695">
    <property type="entry name" value="N-acetylmuramoyl_amidase_3"/>
</dbReference>
<evidence type="ECO:0000256" key="2">
    <source>
        <dbReference type="SAM" id="SignalP"/>
    </source>
</evidence>
<dbReference type="Pfam" id="PF11741">
    <property type="entry name" value="AMIN"/>
    <property type="match status" value="2"/>
</dbReference>
<dbReference type="EMBL" id="FQZS01000003">
    <property type="protein sequence ID" value="SHI41863.1"/>
    <property type="molecule type" value="Genomic_DNA"/>
</dbReference>
<dbReference type="RefSeq" id="WP_073023562.1">
    <property type="nucleotide sequence ID" value="NZ_FQZS01000003.1"/>
</dbReference>
<feature type="domain" description="MurNAc-LAA" evidence="3">
    <location>
        <begin position="654"/>
        <end position="770"/>
    </location>
</feature>
<dbReference type="Gene3D" id="3.30.457.10">
    <property type="entry name" value="Copper amine oxidase-like, N-terminal domain"/>
    <property type="match status" value="2"/>
</dbReference>
<evidence type="ECO:0000256" key="1">
    <source>
        <dbReference type="ARBA" id="ARBA00022801"/>
    </source>
</evidence>
<dbReference type="InterPro" id="IPR002508">
    <property type="entry name" value="MurNAc-LAA_cat"/>
</dbReference>
<dbReference type="OrthoDB" id="9806267at2"/>
<dbReference type="CDD" id="cd02696">
    <property type="entry name" value="MurNAc-LAA"/>
    <property type="match status" value="1"/>
</dbReference>
<dbReference type="Proteomes" id="UP000184442">
    <property type="component" value="Unassembled WGS sequence"/>
</dbReference>
<dbReference type="SUPFAM" id="SSF55383">
    <property type="entry name" value="Copper amine oxidase, domain N"/>
    <property type="match status" value="2"/>
</dbReference>
<keyword evidence="2" id="KW-0732">Signal</keyword>
<organism evidence="4 5">
    <name type="scientific">Lutispora thermophila DSM 19022</name>
    <dbReference type="NCBI Taxonomy" id="1122184"/>
    <lineage>
        <taxon>Bacteria</taxon>
        <taxon>Bacillati</taxon>
        <taxon>Bacillota</taxon>
        <taxon>Clostridia</taxon>
        <taxon>Lutisporales</taxon>
        <taxon>Lutisporaceae</taxon>
        <taxon>Lutispora</taxon>
    </lineage>
</organism>
<keyword evidence="5" id="KW-1185">Reference proteome</keyword>
<dbReference type="PANTHER" id="PTHR30404">
    <property type="entry name" value="N-ACETYLMURAMOYL-L-ALANINE AMIDASE"/>
    <property type="match status" value="1"/>
</dbReference>
<dbReference type="GO" id="GO:0009253">
    <property type="term" value="P:peptidoglycan catabolic process"/>
    <property type="evidence" value="ECO:0007669"/>
    <property type="project" value="InterPro"/>
</dbReference>
<gene>
    <name evidence="4" type="ORF">SAMN02745176_00196</name>
</gene>
<dbReference type="PANTHER" id="PTHR30404:SF0">
    <property type="entry name" value="N-ACETYLMURAMOYL-L-ALANINE AMIDASE AMIC"/>
    <property type="match status" value="1"/>
</dbReference>
<dbReference type="GO" id="GO:0030288">
    <property type="term" value="C:outer membrane-bounded periplasmic space"/>
    <property type="evidence" value="ECO:0007669"/>
    <property type="project" value="TreeGrafter"/>
</dbReference>
<reference evidence="4 5" key="1">
    <citation type="submission" date="2016-11" db="EMBL/GenBank/DDBJ databases">
        <authorList>
            <person name="Jaros S."/>
            <person name="Januszkiewicz K."/>
            <person name="Wedrychowicz H."/>
        </authorList>
    </citation>
    <scope>NUCLEOTIDE SEQUENCE [LARGE SCALE GENOMIC DNA]</scope>
    <source>
        <strain evidence="4 5">DSM 19022</strain>
    </source>
</reference>
<evidence type="ECO:0000313" key="4">
    <source>
        <dbReference type="EMBL" id="SHI41863.1"/>
    </source>
</evidence>
<feature type="chain" id="PRO_5009915901" evidence="2">
    <location>
        <begin position="25"/>
        <end position="818"/>
    </location>
</feature>
<keyword evidence="1" id="KW-0378">Hydrolase</keyword>
<dbReference type="Gene3D" id="3.40.630.40">
    <property type="entry name" value="Zn-dependent exopeptidases"/>
    <property type="match status" value="1"/>
</dbReference>
<name>A0A1M6B067_9FIRM</name>
<dbReference type="Pfam" id="PF07833">
    <property type="entry name" value="Cu_amine_oxidN1"/>
    <property type="match status" value="2"/>
</dbReference>
<dbReference type="InterPro" id="IPR021731">
    <property type="entry name" value="AMIN_dom"/>
</dbReference>
<dbReference type="SMART" id="SM00646">
    <property type="entry name" value="Ami_3"/>
    <property type="match status" value="1"/>
</dbReference>
<accession>A0A1M6B067</accession>
<dbReference type="GO" id="GO:0008745">
    <property type="term" value="F:N-acetylmuramoyl-L-alanine amidase activity"/>
    <property type="evidence" value="ECO:0007669"/>
    <property type="project" value="InterPro"/>
</dbReference>
<evidence type="ECO:0000313" key="5">
    <source>
        <dbReference type="Proteomes" id="UP000184442"/>
    </source>
</evidence>
<dbReference type="STRING" id="1122184.SAMN02745176_00196"/>
<dbReference type="InterPro" id="IPR036582">
    <property type="entry name" value="Mao_N_sf"/>
</dbReference>
<dbReference type="InterPro" id="IPR012854">
    <property type="entry name" value="Cu_amine_oxidase-like_N"/>
</dbReference>
<dbReference type="SUPFAM" id="SSF53187">
    <property type="entry name" value="Zn-dependent exopeptidases"/>
    <property type="match status" value="1"/>
</dbReference>
<sequence>MKKATIFVIAVCLIMTLTTGTAYAAKLQSQKEPSLSMQVMGKTLTGIDPPLVQSGKVYVPMRAAAEALGYTVTYNPNTKIMDIKKGSQSIRLTIGSTKTVINGKTVKIDKAPFLSNGRAYVPIDYIKTAFGVTARYDSSKKIVIIGETVKNDETQTMAGEIYVLGKKADKEFAPLIKDNHVMIPLRPVGEGLGYNVVWNIDTQTMSLRKNGQAMAVTIDKNKAVVNSKEVPMDYKTIMVNGRAYVPLTFLEKYMDYAFNYDKNTNVLKISQKATARIQDIRFDDSGGFPQLDIIADNPVSYSYFMLSNPDRMVIDIDNAIAATEFETKDINRDEIIRVRIGQFSTNPNVARIVVDLKDQQKAKVVQSGDKKNVSIVYANVIQPVTVSKEGFSHVVTLKGSKAIDTRVTKLEDPKRIVIDVQGAVMEGAEQNIETGSPLVTAVRTGQFDVGTTRIVVDVKADVYYDIKTDGNVAKIYISDMPYSFIGYDKYYNSSLVYLNNNKEAEYKLSFNEENRILTVEIKDDIEIDNDKFGINDNLIEYIQLSKESTTGKIITKAEFKLKGNVEYEQVSIDDSKLVKIKLKYTPKAPKDILVVIDPGHGGKDPGTIGIDGVTFEKNLNLDVAKRLKKKLDSMGFRTIMTRTDDTYTTLQQRTDLANESYADFFMSIHFNSATSSARGIETLYYPNTPDEVYPISNKNMAAIFQDELIKTLKRTSRGTVARPNLYVLNKTKMPAILAELGFISNKEELAQIKKESYRENAANALAASIVRYFKEMQNIDLGIDIAAIYSGNIPVQQKSDATGENVEVAENVKANESN</sequence>
<dbReference type="Pfam" id="PF01520">
    <property type="entry name" value="Amidase_3"/>
    <property type="match status" value="1"/>
</dbReference>
<proteinExistence type="predicted"/>
<dbReference type="AlphaFoldDB" id="A0A1M6B067"/>